<dbReference type="PANTHER" id="PTHR35145:SF1">
    <property type="entry name" value="CYTOPLASMIC PROTEIN"/>
    <property type="match status" value="1"/>
</dbReference>
<name>A0ABW5DJB8_9HYPH</name>
<reference evidence="2" key="1">
    <citation type="journal article" date="2019" name="Int. J. Syst. Evol. Microbiol.">
        <title>The Global Catalogue of Microorganisms (GCM) 10K type strain sequencing project: providing services to taxonomists for standard genome sequencing and annotation.</title>
        <authorList>
            <consortium name="The Broad Institute Genomics Platform"/>
            <consortium name="The Broad Institute Genome Sequencing Center for Infectious Disease"/>
            <person name="Wu L."/>
            <person name="Ma J."/>
        </authorList>
    </citation>
    <scope>NUCLEOTIDE SEQUENCE [LARGE SCALE GENOMIC DNA]</scope>
    <source>
        <strain evidence="2">KCTC 23707</strain>
    </source>
</reference>
<dbReference type="InterPro" id="IPR058532">
    <property type="entry name" value="YjbR/MT2646/Rv2570-like"/>
</dbReference>
<dbReference type="InterPro" id="IPR007351">
    <property type="entry name" value="YjbR"/>
</dbReference>
<dbReference type="InterPro" id="IPR038056">
    <property type="entry name" value="YjbR-like_sf"/>
</dbReference>
<accession>A0ABW5DJB8</accession>
<gene>
    <name evidence="1" type="ORF">ACFSMZ_12315</name>
</gene>
<dbReference type="PANTHER" id="PTHR35145">
    <property type="entry name" value="CYTOPLASMIC PROTEIN-RELATED"/>
    <property type="match status" value="1"/>
</dbReference>
<proteinExistence type="predicted"/>
<protein>
    <submittedName>
        <fullName evidence="1">MmcQ/YjbR family DNA-binding protein</fullName>
    </submittedName>
</protein>
<comment type="caution">
    <text evidence="1">The sequence shown here is derived from an EMBL/GenBank/DDBJ whole genome shotgun (WGS) entry which is preliminary data.</text>
</comment>
<evidence type="ECO:0000313" key="2">
    <source>
        <dbReference type="Proteomes" id="UP001597373"/>
    </source>
</evidence>
<dbReference type="Gene3D" id="3.90.1150.30">
    <property type="match status" value="1"/>
</dbReference>
<keyword evidence="2" id="KW-1185">Reference proteome</keyword>
<dbReference type="SUPFAM" id="SSF142906">
    <property type="entry name" value="YjbR-like"/>
    <property type="match status" value="1"/>
</dbReference>
<sequence length="122" mass="13399">MTLEEFNAFCAGLPGATRVVQWGEAHVWKVGGKVFALARADAPDLEAAVTFKCSPMAYELLKDEPGVRPAPYLASRGLKWVQRFSDGALDDDALSDYLRASYRMVVAGLPKRLRLELEQGLA</sequence>
<keyword evidence="1" id="KW-0238">DNA-binding</keyword>
<evidence type="ECO:0000313" key="1">
    <source>
        <dbReference type="EMBL" id="MFD2260544.1"/>
    </source>
</evidence>
<dbReference type="EMBL" id="JBHUIR010000045">
    <property type="protein sequence ID" value="MFD2260544.1"/>
    <property type="molecule type" value="Genomic_DNA"/>
</dbReference>
<dbReference type="RefSeq" id="WP_345099563.1">
    <property type="nucleotide sequence ID" value="NZ_BAABGS010000065.1"/>
</dbReference>
<dbReference type="Proteomes" id="UP001597373">
    <property type="component" value="Unassembled WGS sequence"/>
</dbReference>
<organism evidence="1 2">
    <name type="scientific">Chelativorans composti</name>
    <dbReference type="NCBI Taxonomy" id="768533"/>
    <lineage>
        <taxon>Bacteria</taxon>
        <taxon>Pseudomonadati</taxon>
        <taxon>Pseudomonadota</taxon>
        <taxon>Alphaproteobacteria</taxon>
        <taxon>Hyphomicrobiales</taxon>
        <taxon>Phyllobacteriaceae</taxon>
        <taxon>Chelativorans</taxon>
    </lineage>
</organism>
<dbReference type="Pfam" id="PF04237">
    <property type="entry name" value="YjbR"/>
    <property type="match status" value="1"/>
</dbReference>
<dbReference type="GO" id="GO:0003677">
    <property type="term" value="F:DNA binding"/>
    <property type="evidence" value="ECO:0007669"/>
    <property type="project" value="UniProtKB-KW"/>
</dbReference>